<dbReference type="InterPro" id="IPR006912">
    <property type="entry name" value="Harbinger_derived_prot"/>
</dbReference>
<evidence type="ECO:0000313" key="2">
    <source>
        <dbReference type="EMBL" id="GMF41542.1"/>
    </source>
</evidence>
<accession>A0A9W6XMN9</accession>
<feature type="domain" description="FHA" evidence="1">
    <location>
        <begin position="42"/>
        <end position="71"/>
    </location>
</feature>
<dbReference type="Pfam" id="PF04827">
    <property type="entry name" value="Plant_tran"/>
    <property type="match status" value="1"/>
</dbReference>
<protein>
    <submittedName>
        <fullName evidence="2">Unnamed protein product</fullName>
    </submittedName>
</protein>
<dbReference type="PANTHER" id="PTHR47150">
    <property type="entry name" value="OS12G0169200 PROTEIN"/>
    <property type="match status" value="1"/>
</dbReference>
<dbReference type="AlphaFoldDB" id="A0A9W6XMN9"/>
<evidence type="ECO:0000259" key="1">
    <source>
        <dbReference type="PROSITE" id="PS50006"/>
    </source>
</evidence>
<dbReference type="PROSITE" id="PS50006">
    <property type="entry name" value="FHA_DOMAIN"/>
    <property type="match status" value="1"/>
</dbReference>
<organism evidence="2 3">
    <name type="scientific">Phytophthora fragariaefolia</name>
    <dbReference type="NCBI Taxonomy" id="1490495"/>
    <lineage>
        <taxon>Eukaryota</taxon>
        <taxon>Sar</taxon>
        <taxon>Stramenopiles</taxon>
        <taxon>Oomycota</taxon>
        <taxon>Peronosporomycetes</taxon>
        <taxon>Peronosporales</taxon>
        <taxon>Peronosporaceae</taxon>
        <taxon>Phytophthora</taxon>
    </lineage>
</organism>
<proteinExistence type="predicted"/>
<dbReference type="OrthoDB" id="124630at2759"/>
<name>A0A9W6XMN9_9STRA</name>
<dbReference type="EMBL" id="BSXT01001346">
    <property type="protein sequence ID" value="GMF41542.1"/>
    <property type="molecule type" value="Genomic_DNA"/>
</dbReference>
<keyword evidence="3" id="KW-1185">Reference proteome</keyword>
<dbReference type="Proteomes" id="UP001165121">
    <property type="component" value="Unassembled WGS sequence"/>
</dbReference>
<dbReference type="InterPro" id="IPR000253">
    <property type="entry name" value="FHA_dom"/>
</dbReference>
<evidence type="ECO:0000313" key="3">
    <source>
        <dbReference type="Proteomes" id="UP001165121"/>
    </source>
</evidence>
<comment type="caution">
    <text evidence="2">The sequence shown here is derived from an EMBL/GenBank/DDBJ whole genome shotgun (WGS) entry which is preliminary data.</text>
</comment>
<gene>
    <name evidence="2" type="ORF">Pfra01_001321400</name>
</gene>
<reference evidence="2" key="1">
    <citation type="submission" date="2023-04" db="EMBL/GenBank/DDBJ databases">
        <title>Phytophthora fragariaefolia NBRC 109709.</title>
        <authorList>
            <person name="Ichikawa N."/>
            <person name="Sato H."/>
            <person name="Tonouchi N."/>
        </authorList>
    </citation>
    <scope>NUCLEOTIDE SEQUENCE</scope>
    <source>
        <strain evidence="2">NBRC 109709</strain>
    </source>
</reference>
<dbReference type="PANTHER" id="PTHR47150:SF5">
    <property type="entry name" value="OS07G0546750 PROTEIN"/>
    <property type="match status" value="1"/>
</dbReference>
<sequence length="205" mass="23339">MVLNVGLSGVINGVRLTQVRRLISGALLMGTFKVSQVCPSWFVLGRTTWSVDIPLDFVYWVHASSVISRRHSTHSTCHTSILNWPSSSSQSQLGTNSCLPLPRKSWNASCQYAETQESIQKDVEHSFGVLQQRFRILALPYKLWHPEGMHNIMLVCIMLHNMIVEDELHPYDYVNDYRFEDGWVNPAPPAPVKHDSFAHIECYAN</sequence>